<comment type="similarity">
    <text evidence="2">Belongs to the BIG1 family.</text>
</comment>
<evidence type="ECO:0000256" key="9">
    <source>
        <dbReference type="ARBA" id="ARBA00023316"/>
    </source>
</evidence>
<evidence type="ECO:0000313" key="13">
    <source>
        <dbReference type="EMBL" id="KZF26851.1"/>
    </source>
</evidence>
<keyword evidence="6" id="KW-0256">Endoplasmic reticulum</keyword>
<gene>
    <name evidence="13" type="ORF">L228DRAFT_280001</name>
</gene>
<keyword evidence="7 10" id="KW-1133">Transmembrane helix</keyword>
<dbReference type="GeneID" id="28900885"/>
<evidence type="ECO:0000256" key="6">
    <source>
        <dbReference type="ARBA" id="ARBA00022824"/>
    </source>
</evidence>
<keyword evidence="4 10" id="KW-0812">Transmembrane</keyword>
<evidence type="ECO:0000256" key="11">
    <source>
        <dbReference type="SAM" id="SignalP"/>
    </source>
</evidence>
<keyword evidence="8 10" id="KW-0472">Membrane</keyword>
<dbReference type="PANTHER" id="PTHR28285:SF1">
    <property type="entry name" value="PROTEIN BIG1"/>
    <property type="match status" value="1"/>
</dbReference>
<evidence type="ECO:0000256" key="5">
    <source>
        <dbReference type="ARBA" id="ARBA00022729"/>
    </source>
</evidence>
<dbReference type="InParanoid" id="A0A165K0H5"/>
<evidence type="ECO:0000313" key="14">
    <source>
        <dbReference type="Proteomes" id="UP000076632"/>
    </source>
</evidence>
<keyword evidence="14" id="KW-1185">Reference proteome</keyword>
<dbReference type="OMA" id="YFTPGIF"/>
<keyword evidence="9" id="KW-0961">Cell wall biogenesis/degradation</keyword>
<evidence type="ECO:0000256" key="10">
    <source>
        <dbReference type="SAM" id="Phobius"/>
    </source>
</evidence>
<feature type="chain" id="PRO_5007860520" description="Protein BIG1" evidence="11">
    <location>
        <begin position="19"/>
        <end position="298"/>
    </location>
</feature>
<dbReference type="GO" id="GO:0071555">
    <property type="term" value="P:cell wall organization"/>
    <property type="evidence" value="ECO:0007669"/>
    <property type="project" value="UniProtKB-KW"/>
</dbReference>
<keyword evidence="5 11" id="KW-0732">Signal</keyword>
<comment type="subcellular location">
    <subcellularLocation>
        <location evidence="1">Endoplasmic reticulum membrane</location>
        <topology evidence="1">Single-pass type I membrane protein</topology>
    </subcellularLocation>
</comment>
<organism evidence="13 14">
    <name type="scientific">Xylona heveae (strain CBS 132557 / TC161)</name>
    <dbReference type="NCBI Taxonomy" id="1328760"/>
    <lineage>
        <taxon>Eukaryota</taxon>
        <taxon>Fungi</taxon>
        <taxon>Dikarya</taxon>
        <taxon>Ascomycota</taxon>
        <taxon>Pezizomycotina</taxon>
        <taxon>Xylonomycetes</taxon>
        <taxon>Xylonales</taxon>
        <taxon>Xylonaceae</taxon>
        <taxon>Xylona</taxon>
    </lineage>
</organism>
<dbReference type="InterPro" id="IPR037654">
    <property type="entry name" value="Big1"/>
</dbReference>
<name>A0A165K0H5_XYLHT</name>
<dbReference type="InterPro" id="IPR046756">
    <property type="entry name" value="VAS1/VOA1_TM"/>
</dbReference>
<evidence type="ECO:0000256" key="8">
    <source>
        <dbReference type="ARBA" id="ARBA00023136"/>
    </source>
</evidence>
<accession>A0A165K0H5</accession>
<dbReference type="OrthoDB" id="9985059at2759"/>
<dbReference type="GO" id="GO:0006078">
    <property type="term" value="P:(1-&gt;6)-beta-D-glucan biosynthetic process"/>
    <property type="evidence" value="ECO:0007669"/>
    <property type="project" value="TreeGrafter"/>
</dbReference>
<feature type="signal peptide" evidence="11">
    <location>
        <begin position="1"/>
        <end position="18"/>
    </location>
</feature>
<dbReference type="AlphaFoldDB" id="A0A165K0H5"/>
<protein>
    <recommendedName>
        <fullName evidence="3">Protein BIG1</fullName>
    </recommendedName>
</protein>
<feature type="domain" description="V-type proton ATPase subunit S1/VOA1 transmembrane" evidence="12">
    <location>
        <begin position="247"/>
        <end position="286"/>
    </location>
</feature>
<evidence type="ECO:0000259" key="12">
    <source>
        <dbReference type="Pfam" id="PF20520"/>
    </source>
</evidence>
<dbReference type="GO" id="GO:0009272">
    <property type="term" value="P:fungal-type cell wall biogenesis"/>
    <property type="evidence" value="ECO:0007669"/>
    <property type="project" value="TreeGrafter"/>
</dbReference>
<dbReference type="EMBL" id="KV407454">
    <property type="protein sequence ID" value="KZF26851.1"/>
    <property type="molecule type" value="Genomic_DNA"/>
</dbReference>
<feature type="transmembrane region" description="Helical" evidence="10">
    <location>
        <begin position="253"/>
        <end position="275"/>
    </location>
</feature>
<evidence type="ECO:0000256" key="3">
    <source>
        <dbReference type="ARBA" id="ARBA00022089"/>
    </source>
</evidence>
<dbReference type="STRING" id="1328760.A0A165K0H5"/>
<dbReference type="GO" id="GO:0005789">
    <property type="term" value="C:endoplasmic reticulum membrane"/>
    <property type="evidence" value="ECO:0007669"/>
    <property type="project" value="UniProtKB-SubCell"/>
</dbReference>
<proteinExistence type="inferred from homology"/>
<dbReference type="PANTHER" id="PTHR28285">
    <property type="entry name" value="PROTEIN BIG1"/>
    <property type="match status" value="1"/>
</dbReference>
<dbReference type="Proteomes" id="UP000076632">
    <property type="component" value="Unassembled WGS sequence"/>
</dbReference>
<evidence type="ECO:0000256" key="2">
    <source>
        <dbReference type="ARBA" id="ARBA00008203"/>
    </source>
</evidence>
<reference evidence="13 14" key="1">
    <citation type="journal article" date="2016" name="Fungal Biol.">
        <title>The genome of Xylona heveae provides a window into fungal endophytism.</title>
        <authorList>
            <person name="Gazis R."/>
            <person name="Kuo A."/>
            <person name="Riley R."/>
            <person name="LaButti K."/>
            <person name="Lipzen A."/>
            <person name="Lin J."/>
            <person name="Amirebrahimi M."/>
            <person name="Hesse C.N."/>
            <person name="Spatafora J.W."/>
            <person name="Henrissat B."/>
            <person name="Hainaut M."/>
            <person name="Grigoriev I.V."/>
            <person name="Hibbett D.S."/>
        </authorList>
    </citation>
    <scope>NUCLEOTIDE SEQUENCE [LARGE SCALE GENOMIC DNA]</scope>
    <source>
        <strain evidence="13 14">TC161</strain>
    </source>
</reference>
<evidence type="ECO:0000256" key="4">
    <source>
        <dbReference type="ARBA" id="ARBA00022692"/>
    </source>
</evidence>
<dbReference type="RefSeq" id="XP_018192406.1">
    <property type="nucleotide sequence ID" value="XM_018335748.1"/>
</dbReference>
<evidence type="ECO:0000256" key="1">
    <source>
        <dbReference type="ARBA" id="ARBA00004115"/>
    </source>
</evidence>
<sequence length="298" mass="32475">MRLRNAWALALGVAPAFAFQDSSPFFFASTSDLPIFPDSLRQLQPASDTLNFVQATLSRCPSQTYVIASQPGAYAADFAGRQSAPHLRRRISKKDADIASSFSVTDVSGQVNPDALEGFLKMQCGAGSTTVDASVGTFTTADDDRPRVVRVNFPALPTTRERKDKLGEHDSFLASIIDLLPSHDYTLVYITTPPSGDVQPELADIQEYEMEDSFPSPFATELKRDLSLHPHSSNETIDGAPLFEKYQFLTPGLFQGFLVGFLLLGILFVGINAIASLQVSYAAFDKENGPAAQKNKQQ</sequence>
<evidence type="ECO:0000256" key="7">
    <source>
        <dbReference type="ARBA" id="ARBA00022989"/>
    </source>
</evidence>
<dbReference type="Pfam" id="PF20520">
    <property type="entry name" value="Ac45-VOA1_TM"/>
    <property type="match status" value="1"/>
</dbReference>